<evidence type="ECO:0000256" key="7">
    <source>
        <dbReference type="SAM" id="SignalP"/>
    </source>
</evidence>
<dbReference type="GO" id="GO:0051015">
    <property type="term" value="F:actin filament binding"/>
    <property type="evidence" value="ECO:0007669"/>
    <property type="project" value="TreeGrafter"/>
</dbReference>
<proteinExistence type="predicted"/>
<reference evidence="8" key="1">
    <citation type="submission" date="2025-08" db="UniProtKB">
        <authorList>
            <consortium name="Ensembl"/>
        </authorList>
    </citation>
    <scope>IDENTIFICATION</scope>
</reference>
<sequence>MSVLHAATHTGHHTLVVWLATFTDLSLCCQDREGATALHFAASRGHRRLLETLLHLGSKVTRDYWGGTPLHDAAENGELECCKVLLAGLADSSEQDIDGFTAADLAEYNGHYDCARYLRNVQANVRPPHGQSSVLCLTCHPSSGRPLIYPSSRVVFSKGPLEGQKDPRPFPVEHSSYTLGSGLVDSHVWYCCRTPSTSSAPSTLSTPSTPSTSSTSSTPNASSTSSTPSTPSTSSTPSTLSTPSTPSTSSTPSTPSTPSHHDSPLPEQMVVLPTEEGRPIAEWKRQVMVRQLQARLLDEEDQRRRVSGGHTCLTHTCLHTCLTHPCLTHTGLHTPVCHTPVCHTPV</sequence>
<dbReference type="InterPro" id="IPR036770">
    <property type="entry name" value="Ankyrin_rpt-contain_sf"/>
</dbReference>
<dbReference type="OMA" id="QITWACL"/>
<dbReference type="Ensembl" id="ENSGMOT00000071221.1">
    <property type="protein sequence ID" value="ENSGMOP00000054406.1"/>
    <property type="gene ID" value="ENSGMOG00000028458.1"/>
</dbReference>
<dbReference type="PROSITE" id="PS50088">
    <property type="entry name" value="ANK_REPEAT"/>
    <property type="match status" value="2"/>
</dbReference>
<keyword evidence="7" id="KW-0732">Signal</keyword>
<evidence type="ECO:0000256" key="6">
    <source>
        <dbReference type="SAM" id="MobiDB-lite"/>
    </source>
</evidence>
<dbReference type="Proteomes" id="UP000694546">
    <property type="component" value="Chromosome 12"/>
</dbReference>
<protein>
    <submittedName>
        <fullName evidence="8">Uncharacterized protein</fullName>
    </submittedName>
</protein>
<feature type="signal peptide" evidence="7">
    <location>
        <begin position="1"/>
        <end position="28"/>
    </location>
</feature>
<dbReference type="PROSITE" id="PS50297">
    <property type="entry name" value="ANK_REP_REGION"/>
    <property type="match status" value="2"/>
</dbReference>
<dbReference type="GO" id="GO:0051017">
    <property type="term" value="P:actin filament bundle assembly"/>
    <property type="evidence" value="ECO:0007669"/>
    <property type="project" value="TreeGrafter"/>
</dbReference>
<dbReference type="PANTHER" id="PTHR24153">
    <property type="entry name" value="ESPIN"/>
    <property type="match status" value="1"/>
</dbReference>
<keyword evidence="9" id="KW-1185">Reference proteome</keyword>
<dbReference type="SMART" id="SM00248">
    <property type="entry name" value="ANK"/>
    <property type="match status" value="3"/>
</dbReference>
<reference evidence="8" key="2">
    <citation type="submission" date="2025-09" db="UniProtKB">
        <authorList>
            <consortium name="Ensembl"/>
        </authorList>
    </citation>
    <scope>IDENTIFICATION</scope>
</reference>
<dbReference type="PANTHER" id="PTHR24153:SF0">
    <property type="entry name" value="ESPIN-LIKE PROTEIN"/>
    <property type="match status" value="1"/>
</dbReference>
<dbReference type="AlphaFoldDB" id="A0A8C5C1N8"/>
<organism evidence="8 9">
    <name type="scientific">Gadus morhua</name>
    <name type="common">Atlantic cod</name>
    <dbReference type="NCBI Taxonomy" id="8049"/>
    <lineage>
        <taxon>Eukaryota</taxon>
        <taxon>Metazoa</taxon>
        <taxon>Chordata</taxon>
        <taxon>Craniata</taxon>
        <taxon>Vertebrata</taxon>
        <taxon>Euteleostomi</taxon>
        <taxon>Actinopterygii</taxon>
        <taxon>Neopterygii</taxon>
        <taxon>Teleostei</taxon>
        <taxon>Neoteleostei</taxon>
        <taxon>Acanthomorphata</taxon>
        <taxon>Zeiogadaria</taxon>
        <taxon>Gadariae</taxon>
        <taxon>Gadiformes</taxon>
        <taxon>Gadoidei</taxon>
        <taxon>Gadidae</taxon>
        <taxon>Gadus</taxon>
    </lineage>
</organism>
<evidence type="ECO:0000256" key="2">
    <source>
        <dbReference type="ARBA" id="ARBA00022737"/>
    </source>
</evidence>
<dbReference type="GO" id="GO:0005737">
    <property type="term" value="C:cytoplasm"/>
    <property type="evidence" value="ECO:0007669"/>
    <property type="project" value="TreeGrafter"/>
</dbReference>
<dbReference type="SUPFAM" id="SSF48403">
    <property type="entry name" value="Ankyrin repeat"/>
    <property type="match status" value="1"/>
</dbReference>
<evidence type="ECO:0000313" key="8">
    <source>
        <dbReference type="Ensembl" id="ENSGMOP00000054406.1"/>
    </source>
</evidence>
<evidence type="ECO:0000313" key="9">
    <source>
        <dbReference type="Proteomes" id="UP000694546"/>
    </source>
</evidence>
<evidence type="ECO:0000256" key="1">
    <source>
        <dbReference type="ARBA" id="ARBA00004645"/>
    </source>
</evidence>
<feature type="repeat" description="ANK" evidence="5">
    <location>
        <begin position="65"/>
        <end position="97"/>
    </location>
</feature>
<evidence type="ECO:0000256" key="5">
    <source>
        <dbReference type="PROSITE-ProRule" id="PRU00023"/>
    </source>
</evidence>
<comment type="subcellular location">
    <subcellularLocation>
        <location evidence="1">Cell projection</location>
        <location evidence="1">Stereocilium</location>
    </subcellularLocation>
</comment>
<name>A0A8C5C1N8_GADMO</name>
<dbReference type="Pfam" id="PF12796">
    <property type="entry name" value="Ank_2"/>
    <property type="match status" value="1"/>
</dbReference>
<feature type="chain" id="PRO_5034373563" evidence="7">
    <location>
        <begin position="29"/>
        <end position="346"/>
    </location>
</feature>
<evidence type="ECO:0000256" key="3">
    <source>
        <dbReference type="ARBA" id="ARBA00022740"/>
    </source>
</evidence>
<dbReference type="InterPro" id="IPR002110">
    <property type="entry name" value="Ankyrin_rpt"/>
</dbReference>
<dbReference type="Pfam" id="PF13637">
    <property type="entry name" value="Ank_4"/>
    <property type="match status" value="1"/>
</dbReference>
<evidence type="ECO:0000256" key="4">
    <source>
        <dbReference type="ARBA" id="ARBA00023043"/>
    </source>
</evidence>
<keyword evidence="3" id="KW-1009">Hearing</keyword>
<dbReference type="GO" id="GO:0007605">
    <property type="term" value="P:sensory perception of sound"/>
    <property type="evidence" value="ECO:0007669"/>
    <property type="project" value="UniProtKB-KW"/>
</dbReference>
<dbReference type="GeneTree" id="ENSGT00940000156970"/>
<dbReference type="GO" id="GO:0032420">
    <property type="term" value="C:stereocilium"/>
    <property type="evidence" value="ECO:0007669"/>
    <property type="project" value="UniProtKB-SubCell"/>
</dbReference>
<feature type="compositionally biased region" description="Low complexity" evidence="6">
    <location>
        <begin position="196"/>
        <end position="258"/>
    </location>
</feature>
<keyword evidence="2" id="KW-0677">Repeat</keyword>
<keyword evidence="4 5" id="KW-0040">ANK repeat</keyword>
<accession>A0A8C5C1N8</accession>
<feature type="repeat" description="ANK" evidence="5">
    <location>
        <begin position="33"/>
        <end position="60"/>
    </location>
</feature>
<dbReference type="Gene3D" id="1.25.40.20">
    <property type="entry name" value="Ankyrin repeat-containing domain"/>
    <property type="match status" value="2"/>
</dbReference>
<dbReference type="InterPro" id="IPR052420">
    <property type="entry name" value="Espin/Espin-like"/>
</dbReference>
<feature type="region of interest" description="Disordered" evidence="6">
    <location>
        <begin position="196"/>
        <end position="266"/>
    </location>
</feature>